<proteinExistence type="predicted"/>
<keyword evidence="2" id="KW-1185">Reference proteome</keyword>
<dbReference type="EMBL" id="SRPY01000122">
    <property type="protein sequence ID" value="KAG5928326.1"/>
    <property type="molecule type" value="Genomic_DNA"/>
</dbReference>
<evidence type="ECO:0000313" key="1">
    <source>
        <dbReference type="EMBL" id="KAG5928326.1"/>
    </source>
</evidence>
<evidence type="ECO:0000313" key="2">
    <source>
        <dbReference type="Proteomes" id="UP000811619"/>
    </source>
</evidence>
<protein>
    <recommendedName>
        <fullName evidence="3">Carboxylesterase type B domain-containing protein</fullName>
    </recommendedName>
</protein>
<reference evidence="1" key="1">
    <citation type="journal article" date="2020" name="bioRxiv">
        <title>Whole genome comparisons of ergot fungi reveals the divergence and evolution of species within the genus Claviceps are the result of varying mechanisms driving genome evolution and host range expansion.</title>
        <authorList>
            <person name="Wyka S.A."/>
            <person name="Mondo S.J."/>
            <person name="Liu M."/>
            <person name="Dettman J."/>
            <person name="Nalam V."/>
            <person name="Broders K.D."/>
        </authorList>
    </citation>
    <scope>NUCLEOTIDE SEQUENCE</scope>
    <source>
        <strain evidence="1">CCC 489</strain>
    </source>
</reference>
<dbReference type="OrthoDB" id="408631at2759"/>
<sequence length="180" mass="19079">MLAALLPPDTPAGDLDRLLGLSTMPDGSPGLLDINGHAARVVTEYLFQCTAALLAADSHAVGIPVWRYFYNASFPNTDIYPRSGAYHSADVKTLFGTFPLSDVTPFQVQLHLAMQSAWAAFAKDPTRGPGWDAAPAAIAVLGGGASPGVPDDGRMPISVVSPERIDRRCPLYNGLYNLPA</sequence>
<accession>A0A8K0JCJ2</accession>
<organism evidence="1 2">
    <name type="scientific">Claviceps africana</name>
    <dbReference type="NCBI Taxonomy" id="83212"/>
    <lineage>
        <taxon>Eukaryota</taxon>
        <taxon>Fungi</taxon>
        <taxon>Dikarya</taxon>
        <taxon>Ascomycota</taxon>
        <taxon>Pezizomycotina</taxon>
        <taxon>Sordariomycetes</taxon>
        <taxon>Hypocreomycetidae</taxon>
        <taxon>Hypocreales</taxon>
        <taxon>Clavicipitaceae</taxon>
        <taxon>Claviceps</taxon>
    </lineage>
</organism>
<dbReference type="SUPFAM" id="SSF53474">
    <property type="entry name" value="alpha/beta-Hydrolases"/>
    <property type="match status" value="1"/>
</dbReference>
<evidence type="ECO:0008006" key="3">
    <source>
        <dbReference type="Google" id="ProtNLM"/>
    </source>
</evidence>
<dbReference type="Proteomes" id="UP000811619">
    <property type="component" value="Unassembled WGS sequence"/>
</dbReference>
<gene>
    <name evidence="1" type="ORF">E4U42_000823</name>
</gene>
<dbReference type="Gene3D" id="3.40.50.1820">
    <property type="entry name" value="alpha/beta hydrolase"/>
    <property type="match status" value="1"/>
</dbReference>
<name>A0A8K0JCJ2_9HYPO</name>
<dbReference type="AlphaFoldDB" id="A0A8K0JCJ2"/>
<comment type="caution">
    <text evidence="1">The sequence shown here is derived from an EMBL/GenBank/DDBJ whole genome shotgun (WGS) entry which is preliminary data.</text>
</comment>
<dbReference type="InterPro" id="IPR029058">
    <property type="entry name" value="AB_hydrolase_fold"/>
</dbReference>